<reference evidence="2" key="1">
    <citation type="submission" date="2023-03" db="EMBL/GenBank/DDBJ databases">
        <authorList>
            <person name="Steffen K."/>
            <person name="Cardenas P."/>
        </authorList>
    </citation>
    <scope>NUCLEOTIDE SEQUENCE</scope>
</reference>
<evidence type="ECO:0000313" key="2">
    <source>
        <dbReference type="EMBL" id="CAI8045560.1"/>
    </source>
</evidence>
<name>A0AA35TC25_GEOBA</name>
<dbReference type="Proteomes" id="UP001174909">
    <property type="component" value="Unassembled WGS sequence"/>
</dbReference>
<gene>
    <name evidence="2" type="ORF">GBAR_LOCUS25202</name>
</gene>
<evidence type="ECO:0000256" key="1">
    <source>
        <dbReference type="SAM" id="Phobius"/>
    </source>
</evidence>
<feature type="transmembrane region" description="Helical" evidence="1">
    <location>
        <begin position="12"/>
        <end position="33"/>
    </location>
</feature>
<accession>A0AA35TC25</accession>
<keyword evidence="1" id="KW-1133">Transmembrane helix</keyword>
<organism evidence="2 3">
    <name type="scientific">Geodia barretti</name>
    <name type="common">Barrett's horny sponge</name>
    <dbReference type="NCBI Taxonomy" id="519541"/>
    <lineage>
        <taxon>Eukaryota</taxon>
        <taxon>Metazoa</taxon>
        <taxon>Porifera</taxon>
        <taxon>Demospongiae</taxon>
        <taxon>Heteroscleromorpha</taxon>
        <taxon>Tetractinellida</taxon>
        <taxon>Astrophorina</taxon>
        <taxon>Geodiidae</taxon>
        <taxon>Geodia</taxon>
    </lineage>
</organism>
<keyword evidence="1" id="KW-0812">Transmembrane</keyword>
<sequence>MPESLVTTSLFLVGFLFVTGGGGPLFLVGFLFVTGGGGSFFHFSLTESLSWSSGCSDELPQHMTRLPPRRLGGKRLYE</sequence>
<keyword evidence="3" id="KW-1185">Reference proteome</keyword>
<proteinExistence type="predicted"/>
<dbReference type="EMBL" id="CASHTH010003480">
    <property type="protein sequence ID" value="CAI8045560.1"/>
    <property type="molecule type" value="Genomic_DNA"/>
</dbReference>
<protein>
    <submittedName>
        <fullName evidence="2">Uncharacterized protein</fullName>
    </submittedName>
</protein>
<keyword evidence="1" id="KW-0472">Membrane</keyword>
<dbReference type="AlphaFoldDB" id="A0AA35TC25"/>
<evidence type="ECO:0000313" key="3">
    <source>
        <dbReference type="Proteomes" id="UP001174909"/>
    </source>
</evidence>
<comment type="caution">
    <text evidence="2">The sequence shown here is derived from an EMBL/GenBank/DDBJ whole genome shotgun (WGS) entry which is preliminary data.</text>
</comment>